<evidence type="ECO:0000313" key="9">
    <source>
        <dbReference type="EMBL" id="MBO8471163.1"/>
    </source>
</evidence>
<dbReference type="Gene3D" id="1.25.40.390">
    <property type="match status" value="1"/>
</dbReference>
<keyword evidence="4" id="KW-0472">Membrane</keyword>
<name>A0A9D9IG70_9BACT</name>
<keyword evidence="3 6" id="KW-0732">Signal</keyword>
<feature type="signal peptide" evidence="6">
    <location>
        <begin position="1"/>
        <end position="26"/>
    </location>
</feature>
<reference evidence="9" key="1">
    <citation type="submission" date="2020-10" db="EMBL/GenBank/DDBJ databases">
        <authorList>
            <person name="Gilroy R."/>
        </authorList>
    </citation>
    <scope>NUCLEOTIDE SEQUENCE</scope>
    <source>
        <strain evidence="9">B2-22910</strain>
    </source>
</reference>
<evidence type="ECO:0000259" key="7">
    <source>
        <dbReference type="Pfam" id="PF07980"/>
    </source>
</evidence>
<dbReference type="AlphaFoldDB" id="A0A9D9IG70"/>
<dbReference type="InterPro" id="IPR011990">
    <property type="entry name" value="TPR-like_helical_dom_sf"/>
</dbReference>
<dbReference type="SUPFAM" id="SSF48452">
    <property type="entry name" value="TPR-like"/>
    <property type="match status" value="1"/>
</dbReference>
<dbReference type="EMBL" id="JADIMB010000072">
    <property type="protein sequence ID" value="MBO8471163.1"/>
    <property type="molecule type" value="Genomic_DNA"/>
</dbReference>
<evidence type="ECO:0000256" key="2">
    <source>
        <dbReference type="ARBA" id="ARBA00006275"/>
    </source>
</evidence>
<reference evidence="9" key="2">
    <citation type="journal article" date="2021" name="PeerJ">
        <title>Extensive microbial diversity within the chicken gut microbiome revealed by metagenomics and culture.</title>
        <authorList>
            <person name="Gilroy R."/>
            <person name="Ravi A."/>
            <person name="Getino M."/>
            <person name="Pursley I."/>
            <person name="Horton D.L."/>
            <person name="Alikhan N.F."/>
            <person name="Baker D."/>
            <person name="Gharbi K."/>
            <person name="Hall N."/>
            <person name="Watson M."/>
            <person name="Adriaenssens E.M."/>
            <person name="Foster-Nyarko E."/>
            <person name="Jarju S."/>
            <person name="Secka A."/>
            <person name="Antonio M."/>
            <person name="Oren A."/>
            <person name="Chaudhuri R.R."/>
            <person name="La Ragione R."/>
            <person name="Hildebrand F."/>
            <person name="Pallen M.J."/>
        </authorList>
    </citation>
    <scope>NUCLEOTIDE SEQUENCE</scope>
    <source>
        <strain evidence="9">B2-22910</strain>
    </source>
</reference>
<evidence type="ECO:0000259" key="8">
    <source>
        <dbReference type="Pfam" id="PF14322"/>
    </source>
</evidence>
<evidence type="ECO:0000256" key="5">
    <source>
        <dbReference type="ARBA" id="ARBA00023237"/>
    </source>
</evidence>
<comment type="caution">
    <text evidence="9">The sequence shown here is derived from an EMBL/GenBank/DDBJ whole genome shotgun (WGS) entry which is preliminary data.</text>
</comment>
<sequence>MNILENICKKAAVAAAALAVSCCSYLDVVPPETADIPDTMKDKTDALAFLYSCYTCVSENHGFGTLGSHEVSTDEAVNPQAWGRLGQVTAWDQLSATVQSNHPLFNLPWTVTYDALGQCNLFEKILNQSDPKEVTQADRDRWLAEIKFLRAYYHFRLLENYGPVPIIDHYYETSTKKEDLPGRSHFDWCVDHIVGWLDEAAAVLPVSVESSELGRATSLVCKALKGRVLLYAASPLWNGSFPHTNWRNAVYETPGYGTALVSATYSREKWVRARNACEEALEFALAEGKRSFYTLEASESQRISEDVPLPDIPGVDDDFKKKVMKIRYANNTVETEGNREIIWSVISSPSRYLFWQADMYPHNIGVLNSGGFYGGVTALAPCLYTVEHFYTHNGVLPKDDPELPRSGWFESAGYIGREDIIKLNTRREPRFYANISFDGDEYSSLLKAGSPLIIDTKSSTAHGYNPTRYVWDNNVTGFYTKKWCQPNVSWRPDGALNARQIGMRLIHLSELYLNLAECEEALGNTDEALAALNAVRRHAEVRDITEDDFSMMSLRDWIRNERFIELYAEGHRYYDARRWMIAPQVFRSGTREGLNALGKTDPTFEEFNVRTRVDQPFSWSDRMYMLPIPSSEIYSNPQLVQAPGY</sequence>
<protein>
    <submittedName>
        <fullName evidence="9">RagB/SusD family nutrient uptake outer membrane protein</fullName>
    </submittedName>
</protein>
<dbReference type="Proteomes" id="UP000823603">
    <property type="component" value="Unassembled WGS sequence"/>
</dbReference>
<dbReference type="Pfam" id="PF07980">
    <property type="entry name" value="SusD_RagB"/>
    <property type="match status" value="1"/>
</dbReference>
<dbReference type="Pfam" id="PF14322">
    <property type="entry name" value="SusD-like_3"/>
    <property type="match status" value="1"/>
</dbReference>
<feature type="domain" description="RagB/SusD" evidence="7">
    <location>
        <begin position="340"/>
        <end position="645"/>
    </location>
</feature>
<comment type="similarity">
    <text evidence="2">Belongs to the SusD family.</text>
</comment>
<evidence type="ECO:0000256" key="3">
    <source>
        <dbReference type="ARBA" id="ARBA00022729"/>
    </source>
</evidence>
<evidence type="ECO:0000256" key="6">
    <source>
        <dbReference type="SAM" id="SignalP"/>
    </source>
</evidence>
<dbReference type="GO" id="GO:0009279">
    <property type="term" value="C:cell outer membrane"/>
    <property type="evidence" value="ECO:0007669"/>
    <property type="project" value="UniProtKB-SubCell"/>
</dbReference>
<dbReference type="InterPro" id="IPR033985">
    <property type="entry name" value="SusD-like_N"/>
</dbReference>
<feature type="domain" description="SusD-like N-terminal" evidence="8">
    <location>
        <begin position="25"/>
        <end position="228"/>
    </location>
</feature>
<keyword evidence="5" id="KW-0998">Cell outer membrane</keyword>
<accession>A0A9D9IG70</accession>
<evidence type="ECO:0000313" key="10">
    <source>
        <dbReference type="Proteomes" id="UP000823603"/>
    </source>
</evidence>
<comment type="subcellular location">
    <subcellularLocation>
        <location evidence="1">Cell outer membrane</location>
    </subcellularLocation>
</comment>
<evidence type="ECO:0000256" key="4">
    <source>
        <dbReference type="ARBA" id="ARBA00023136"/>
    </source>
</evidence>
<dbReference type="InterPro" id="IPR012944">
    <property type="entry name" value="SusD_RagB_dom"/>
</dbReference>
<evidence type="ECO:0000256" key="1">
    <source>
        <dbReference type="ARBA" id="ARBA00004442"/>
    </source>
</evidence>
<feature type="chain" id="PRO_5039162895" evidence="6">
    <location>
        <begin position="27"/>
        <end position="645"/>
    </location>
</feature>
<gene>
    <name evidence="9" type="ORF">IAB82_05140</name>
</gene>
<proteinExistence type="inferred from homology"/>
<organism evidence="9 10">
    <name type="scientific">Candidatus Cryptobacteroides faecavium</name>
    <dbReference type="NCBI Taxonomy" id="2840762"/>
    <lineage>
        <taxon>Bacteria</taxon>
        <taxon>Pseudomonadati</taxon>
        <taxon>Bacteroidota</taxon>
        <taxon>Bacteroidia</taxon>
        <taxon>Bacteroidales</taxon>
        <taxon>Candidatus Cryptobacteroides</taxon>
    </lineage>
</organism>